<protein>
    <submittedName>
        <fullName evidence="2">Integrase</fullName>
    </submittedName>
</protein>
<dbReference type="InterPro" id="IPR010998">
    <property type="entry name" value="Integrase_recombinase_N"/>
</dbReference>
<gene>
    <name evidence="2" type="ORF">CWN49_33110</name>
</gene>
<feature type="non-terminal residue" evidence="2">
    <location>
        <position position="174"/>
    </location>
</feature>
<dbReference type="Gene3D" id="1.10.150.130">
    <property type="match status" value="1"/>
</dbReference>
<proteinExistence type="predicted"/>
<evidence type="ECO:0000313" key="2">
    <source>
        <dbReference type="EMBL" id="PLO61628.1"/>
    </source>
</evidence>
<dbReference type="EMBL" id="PIDR01001753">
    <property type="protein sequence ID" value="PLO61628.1"/>
    <property type="molecule type" value="Genomic_DNA"/>
</dbReference>
<dbReference type="GO" id="GO:0003677">
    <property type="term" value="F:DNA binding"/>
    <property type="evidence" value="ECO:0007669"/>
    <property type="project" value="UniProtKB-KW"/>
</dbReference>
<organism evidence="2 3">
    <name type="scientific">Klebsiella michiganensis</name>
    <dbReference type="NCBI Taxonomy" id="1134687"/>
    <lineage>
        <taxon>Bacteria</taxon>
        <taxon>Pseudomonadati</taxon>
        <taxon>Pseudomonadota</taxon>
        <taxon>Gammaproteobacteria</taxon>
        <taxon>Enterobacterales</taxon>
        <taxon>Enterobacteriaceae</taxon>
        <taxon>Klebsiella/Raoultella group</taxon>
        <taxon>Klebsiella</taxon>
    </lineage>
</organism>
<evidence type="ECO:0000313" key="3">
    <source>
        <dbReference type="Proteomes" id="UP000234667"/>
    </source>
</evidence>
<dbReference type="AlphaFoldDB" id="A0A2J5P6H2"/>
<dbReference type="SUPFAM" id="SSF56349">
    <property type="entry name" value="DNA breaking-rejoining enzymes"/>
    <property type="match status" value="1"/>
</dbReference>
<accession>A0A2J5P6H2</accession>
<reference evidence="2 3" key="2">
    <citation type="submission" date="2018-01" db="EMBL/GenBank/DDBJ databases">
        <title>Genomic study of Klebsiella pneumoniae.</title>
        <authorList>
            <person name="Yang Y."/>
            <person name="Bicalho R."/>
        </authorList>
    </citation>
    <scope>NUCLEOTIDE SEQUENCE [LARGE SCALE GENOMIC DNA]</scope>
    <source>
        <strain evidence="2 3">A10</strain>
    </source>
</reference>
<sequence>MAFFTIEKRLRSDGTARYRCTVAVKQNGKYVHRENKTFSKNTLAKSWGAKRVAYIEEHGLPEPEKEMKEISVITVGDLLTQYENHPNITLGASKRSSLRTLGRSFLAEIKLTDLTAKHIIEHCQTRKAQGLAPSTISQDVSYLSVALEAAKPLFGAPANLNELSDAKVWLRNMG</sequence>
<name>A0A2J5P6H2_9ENTR</name>
<reference evidence="2 3" key="1">
    <citation type="submission" date="2017-11" db="EMBL/GenBank/DDBJ databases">
        <authorList>
            <person name="Han C.G."/>
        </authorList>
    </citation>
    <scope>NUCLEOTIDE SEQUENCE [LARGE SCALE GENOMIC DNA]</scope>
    <source>
        <strain evidence="2 3">A10</strain>
    </source>
</reference>
<dbReference type="Proteomes" id="UP000234667">
    <property type="component" value="Unassembled WGS sequence"/>
</dbReference>
<evidence type="ECO:0000256" key="1">
    <source>
        <dbReference type="ARBA" id="ARBA00023125"/>
    </source>
</evidence>
<comment type="caution">
    <text evidence="2">The sequence shown here is derived from an EMBL/GenBank/DDBJ whole genome shotgun (WGS) entry which is preliminary data.</text>
</comment>
<keyword evidence="1" id="KW-0238">DNA-binding</keyword>
<dbReference type="InterPro" id="IPR011010">
    <property type="entry name" value="DNA_brk_join_enz"/>
</dbReference>